<dbReference type="Proteomes" id="UP001143304">
    <property type="component" value="Unassembled WGS sequence"/>
</dbReference>
<feature type="signal peptide" evidence="1">
    <location>
        <begin position="1"/>
        <end position="18"/>
    </location>
</feature>
<dbReference type="GO" id="GO:0016787">
    <property type="term" value="F:hydrolase activity"/>
    <property type="evidence" value="ECO:0007669"/>
    <property type="project" value="UniProtKB-KW"/>
</dbReference>
<organism evidence="3 4">
    <name type="scientific">Candidatus Marimicrobium litorale</name>
    <dbReference type="NCBI Taxonomy" id="2518991"/>
    <lineage>
        <taxon>Bacteria</taxon>
        <taxon>Pseudomonadati</taxon>
        <taxon>Pseudomonadota</taxon>
        <taxon>Gammaproteobacteria</taxon>
        <taxon>Cellvibrionales</taxon>
        <taxon>Halieaceae</taxon>
        <taxon>Marimicrobium</taxon>
    </lineage>
</organism>
<protein>
    <submittedName>
        <fullName evidence="3">Alpha/beta fold hydrolase</fullName>
    </submittedName>
</protein>
<evidence type="ECO:0000313" key="4">
    <source>
        <dbReference type="Proteomes" id="UP001143304"/>
    </source>
</evidence>
<dbReference type="InterPro" id="IPR050228">
    <property type="entry name" value="Carboxylesterase_BioH"/>
</dbReference>
<accession>A0ABT3T4F0</accession>
<dbReference type="InterPro" id="IPR000073">
    <property type="entry name" value="AB_hydrolase_1"/>
</dbReference>
<feature type="chain" id="PRO_5046350260" evidence="1">
    <location>
        <begin position="19"/>
        <end position="348"/>
    </location>
</feature>
<evidence type="ECO:0000313" key="3">
    <source>
        <dbReference type="EMBL" id="MCX2977139.1"/>
    </source>
</evidence>
<dbReference type="InterPro" id="IPR029058">
    <property type="entry name" value="AB_hydrolase_fold"/>
</dbReference>
<reference evidence="3" key="1">
    <citation type="submission" date="2019-02" db="EMBL/GenBank/DDBJ databases">
        <authorList>
            <person name="Li S.-H."/>
        </authorList>
    </citation>
    <scope>NUCLEOTIDE SEQUENCE</scope>
    <source>
        <strain evidence="3">IMCC11814</strain>
    </source>
</reference>
<dbReference type="RefSeq" id="WP_279248869.1">
    <property type="nucleotide sequence ID" value="NZ_SHNO01000001.1"/>
</dbReference>
<sequence length="348" mass="39227">MIRLLVTLLFVLAPLVKADEVAPGVFRTPDSDFENLSGYPFQPNYLQINGLRVHYLDEGPRDGDPIFLLHGEPTWSYLFRTMIPVLTAAGHRVIAPDMIGFGRSDKLAAKDDYSYQLHIDTMVELVRRLNLQKATFFGQDWGGLVGLRVVSAEPERFARVVISNTGLPAATGFRAYAMETGFKFLAWWVKPVSFEELVEAGEFQYWVAYSYYGDDLDVGHVMKYLGDIQDPEVVKAYEAPYPDVRYKAGAQVFPYLIPTQLRENEEAWQDVYEKWNKPFLVAFTDSDPVTSRTDFAQQFVDRVPGVTQVMIKGVGHFVQEEVGPELAALINDFIAGRPVSGFSAASER</sequence>
<feature type="domain" description="AB hydrolase-1" evidence="2">
    <location>
        <begin position="65"/>
        <end position="321"/>
    </location>
</feature>
<dbReference type="NCBIfam" id="NF002043">
    <property type="entry name" value="PRK00870.1"/>
    <property type="match status" value="1"/>
</dbReference>
<evidence type="ECO:0000259" key="2">
    <source>
        <dbReference type="Pfam" id="PF00561"/>
    </source>
</evidence>
<keyword evidence="3" id="KW-0378">Hydrolase</keyword>
<dbReference type="Pfam" id="PF00561">
    <property type="entry name" value="Abhydrolase_1"/>
    <property type="match status" value="1"/>
</dbReference>
<keyword evidence="1" id="KW-0732">Signal</keyword>
<dbReference type="Gene3D" id="3.40.50.1820">
    <property type="entry name" value="alpha/beta hydrolase"/>
    <property type="match status" value="1"/>
</dbReference>
<keyword evidence="4" id="KW-1185">Reference proteome</keyword>
<name>A0ABT3T4F0_9GAMM</name>
<evidence type="ECO:0000256" key="1">
    <source>
        <dbReference type="SAM" id="SignalP"/>
    </source>
</evidence>
<dbReference type="PRINTS" id="PR00412">
    <property type="entry name" value="EPOXHYDRLASE"/>
</dbReference>
<dbReference type="SUPFAM" id="SSF53474">
    <property type="entry name" value="alpha/beta-Hydrolases"/>
    <property type="match status" value="1"/>
</dbReference>
<gene>
    <name evidence="3" type="ORF">EYC82_07200</name>
</gene>
<dbReference type="PANTHER" id="PTHR43194">
    <property type="entry name" value="HYDROLASE ALPHA/BETA FOLD FAMILY"/>
    <property type="match status" value="1"/>
</dbReference>
<comment type="caution">
    <text evidence="3">The sequence shown here is derived from an EMBL/GenBank/DDBJ whole genome shotgun (WGS) entry which is preliminary data.</text>
</comment>
<dbReference type="PANTHER" id="PTHR43194:SF5">
    <property type="entry name" value="PIMELOYL-[ACYL-CARRIER PROTEIN] METHYL ESTER ESTERASE"/>
    <property type="match status" value="1"/>
</dbReference>
<dbReference type="PRINTS" id="PR00111">
    <property type="entry name" value="ABHYDROLASE"/>
</dbReference>
<dbReference type="EMBL" id="SHNO01000001">
    <property type="protein sequence ID" value="MCX2977139.1"/>
    <property type="molecule type" value="Genomic_DNA"/>
</dbReference>
<proteinExistence type="predicted"/>
<dbReference type="InterPro" id="IPR000639">
    <property type="entry name" value="Epox_hydrolase-like"/>
</dbReference>